<dbReference type="InterPro" id="IPR032675">
    <property type="entry name" value="LRR_dom_sf"/>
</dbReference>
<dbReference type="Gene3D" id="3.80.10.10">
    <property type="entry name" value="Ribonuclease Inhibitor"/>
    <property type="match status" value="2"/>
</dbReference>
<accession>A0AA88GP94</accession>
<sequence length="720" mass="82037">MFLRSSSSRQDDPSKKQQQLGSIHGPVLFEIFKYLHSKHLLSSIVLVCREWKFIVAECVMKLELKENNYSEWYQEQLKIFGSNPSANTSVKCPQQVIYSHVSQLLTSIANFENLQELSLIGYDALMSSDDMWKLLTTLKQLKRLLISDSHLLEGQLARRLTFKDQKSVNRQASSGNHETSEKKGLFSKLFSKNKTSYVSSTSGLLSNELEASKGPRSVKYSDRSTLTLNFERVPCKEKLSLIPTMGVENLTCLCLFKVYLPDALYYTLMEKLVNLKEFRMVDCNLTKFELYSLSKCLSHVEINRTNCNNATVTISDRKNNLLSQTLEFLVFNNVKVESEHAWKFCASCTKLKTLKMRKYFQVPAVTHNLTSFTTTTSIENLSIESVGMDSKDLEKLSKWTPNLKKLEILHCQSLTSQEQLLKIIMDSFKQLTHFRAVNVRDLASSDIISTNLEFLDLSSNKDFTGTIDCHSLKYLNISGTALSDVDKTKIVMKNSSLEELNLSMMDSSEAIGNAWTLGMLKRLDLSYNRSVHDERLSEILQFMPMLEYLNLKMCKNIHQLPLKKKCNLKILLLSGTQMNDQALVEATMWTPELQRLDVDCCGMLENPELSHLSKLSSLDVSENTSFTLTTILKLAKQIPSLRNFYVRWISNLITNHTSSKELMDAFRNLLLLDLTGSVTSTCTALIQLMHEFKDLTIVSKTPVFRCDSIPNPFTVFGTKL</sequence>
<dbReference type="AlphaFoldDB" id="A0AA88GP94"/>
<comment type="caution">
    <text evidence="1">The sequence shown here is derived from an EMBL/GenBank/DDBJ whole genome shotgun (WGS) entry which is preliminary data.</text>
</comment>
<dbReference type="RefSeq" id="XP_044547752.1">
    <property type="nucleotide sequence ID" value="XM_044695662.1"/>
</dbReference>
<dbReference type="PANTHER" id="PTHR13318">
    <property type="entry name" value="PARTNER OF PAIRED, ISOFORM B-RELATED"/>
    <property type="match status" value="1"/>
</dbReference>
<reference evidence="1 2" key="1">
    <citation type="journal article" date="2018" name="BMC Genomics">
        <title>The genome of Naegleria lovaniensis, the basis for a comparative approach to unravel pathogenicity factors of the human pathogenic amoeba N. fowleri.</title>
        <authorList>
            <person name="Liechti N."/>
            <person name="Schurch N."/>
            <person name="Bruggmann R."/>
            <person name="Wittwer M."/>
        </authorList>
    </citation>
    <scope>NUCLEOTIDE SEQUENCE [LARGE SCALE GENOMIC DNA]</scope>
    <source>
        <strain evidence="1 2">ATCC 30569</strain>
    </source>
</reference>
<dbReference type="GO" id="GO:0031146">
    <property type="term" value="P:SCF-dependent proteasomal ubiquitin-dependent protein catabolic process"/>
    <property type="evidence" value="ECO:0007669"/>
    <property type="project" value="TreeGrafter"/>
</dbReference>
<protein>
    <recommendedName>
        <fullName evidence="3">F-box domain-containing protein</fullName>
    </recommendedName>
</protein>
<evidence type="ECO:0000313" key="2">
    <source>
        <dbReference type="Proteomes" id="UP000816034"/>
    </source>
</evidence>
<proteinExistence type="predicted"/>
<organism evidence="1 2">
    <name type="scientific">Naegleria lovaniensis</name>
    <name type="common">Amoeba</name>
    <dbReference type="NCBI Taxonomy" id="51637"/>
    <lineage>
        <taxon>Eukaryota</taxon>
        <taxon>Discoba</taxon>
        <taxon>Heterolobosea</taxon>
        <taxon>Tetramitia</taxon>
        <taxon>Eutetramitia</taxon>
        <taxon>Vahlkampfiidae</taxon>
        <taxon>Naegleria</taxon>
    </lineage>
</organism>
<dbReference type="GeneID" id="68098320"/>
<keyword evidence="2" id="KW-1185">Reference proteome</keyword>
<dbReference type="Proteomes" id="UP000816034">
    <property type="component" value="Unassembled WGS sequence"/>
</dbReference>
<evidence type="ECO:0008006" key="3">
    <source>
        <dbReference type="Google" id="ProtNLM"/>
    </source>
</evidence>
<name>A0AA88GP94_NAELO</name>
<dbReference type="EMBL" id="PYSW02000025">
    <property type="protein sequence ID" value="KAG2382073.1"/>
    <property type="molecule type" value="Genomic_DNA"/>
</dbReference>
<gene>
    <name evidence="1" type="ORF">C9374_005865</name>
</gene>
<dbReference type="GO" id="GO:0019005">
    <property type="term" value="C:SCF ubiquitin ligase complex"/>
    <property type="evidence" value="ECO:0007669"/>
    <property type="project" value="TreeGrafter"/>
</dbReference>
<dbReference type="SUPFAM" id="SSF52047">
    <property type="entry name" value="RNI-like"/>
    <property type="match status" value="2"/>
</dbReference>
<evidence type="ECO:0000313" key="1">
    <source>
        <dbReference type="EMBL" id="KAG2382073.1"/>
    </source>
</evidence>